<dbReference type="AlphaFoldDB" id="A0A7T8JVI2"/>
<sequence length="109" mass="12486">MYSLLIKSFELKEVHAICFDVIFCLFICPAIVDPNPVGIIDTPVSYIARSNLMQVAHILQVLCMQKWEEIDPKHMDLFSRFDKDSMFSIFENILELGYPITTKRASGSP</sequence>
<evidence type="ECO:0000313" key="2">
    <source>
        <dbReference type="EMBL" id="QQP35681.1"/>
    </source>
</evidence>
<feature type="domain" description="Ras-GAP" evidence="1">
    <location>
        <begin position="1"/>
        <end position="64"/>
    </location>
</feature>
<dbReference type="EMBL" id="CP045907">
    <property type="protein sequence ID" value="QQP35681.1"/>
    <property type="molecule type" value="Genomic_DNA"/>
</dbReference>
<dbReference type="SUPFAM" id="SSF48350">
    <property type="entry name" value="GTPase activation domain, GAP"/>
    <property type="match status" value="1"/>
</dbReference>
<dbReference type="Pfam" id="PF00616">
    <property type="entry name" value="RasGAP"/>
    <property type="match status" value="1"/>
</dbReference>
<keyword evidence="3" id="KW-1185">Reference proteome</keyword>
<dbReference type="Proteomes" id="UP000595437">
    <property type="component" value="Chromosome 18"/>
</dbReference>
<dbReference type="OrthoDB" id="10264848at2759"/>
<dbReference type="Gene3D" id="1.10.506.10">
    <property type="entry name" value="GTPase Activation - p120gap, domain 1"/>
    <property type="match status" value="1"/>
</dbReference>
<accession>A0A7T8JVI2</accession>
<reference evidence="3" key="1">
    <citation type="submission" date="2021-01" db="EMBL/GenBank/DDBJ databases">
        <title>Caligus Genome Assembly.</title>
        <authorList>
            <person name="Gallardo-Escarate C."/>
        </authorList>
    </citation>
    <scope>NUCLEOTIDE SEQUENCE [LARGE SCALE GENOMIC DNA]</scope>
</reference>
<protein>
    <submittedName>
        <fullName evidence="2">GTPaseactivating protein and VPS9 domaincontaining protein 1like</fullName>
    </submittedName>
</protein>
<dbReference type="PROSITE" id="PS50018">
    <property type="entry name" value="RAS_GTPASE_ACTIV_2"/>
    <property type="match status" value="1"/>
</dbReference>
<gene>
    <name evidence="2" type="ORF">FKW44_023968</name>
</gene>
<evidence type="ECO:0000313" key="3">
    <source>
        <dbReference type="Proteomes" id="UP000595437"/>
    </source>
</evidence>
<organism evidence="2 3">
    <name type="scientific">Caligus rogercresseyi</name>
    <name type="common">Sea louse</name>
    <dbReference type="NCBI Taxonomy" id="217165"/>
    <lineage>
        <taxon>Eukaryota</taxon>
        <taxon>Metazoa</taxon>
        <taxon>Ecdysozoa</taxon>
        <taxon>Arthropoda</taxon>
        <taxon>Crustacea</taxon>
        <taxon>Multicrustacea</taxon>
        <taxon>Hexanauplia</taxon>
        <taxon>Copepoda</taxon>
        <taxon>Siphonostomatoida</taxon>
        <taxon>Caligidae</taxon>
        <taxon>Caligus</taxon>
    </lineage>
</organism>
<proteinExistence type="predicted"/>
<evidence type="ECO:0000259" key="1">
    <source>
        <dbReference type="PROSITE" id="PS50018"/>
    </source>
</evidence>
<dbReference type="InterPro" id="IPR008936">
    <property type="entry name" value="Rho_GTPase_activation_prot"/>
</dbReference>
<dbReference type="InterPro" id="IPR001936">
    <property type="entry name" value="RasGAP_dom"/>
</dbReference>
<name>A0A7T8JVI2_CALRO</name>